<comment type="caution">
    <text evidence="2">The sequence shown here is derived from an EMBL/GenBank/DDBJ whole genome shotgun (WGS) entry which is preliminary data.</text>
</comment>
<feature type="region of interest" description="Disordered" evidence="1">
    <location>
        <begin position="331"/>
        <end position="352"/>
    </location>
</feature>
<protein>
    <submittedName>
        <fullName evidence="2">L-alanine-DL-glutamate epimerase-like enolase superfamily enzyme</fullName>
    </submittedName>
</protein>
<dbReference type="EMBL" id="JACHNU010000002">
    <property type="protein sequence ID" value="MBB4662577.1"/>
    <property type="molecule type" value="Genomic_DNA"/>
</dbReference>
<dbReference type="Proteomes" id="UP000585272">
    <property type="component" value="Unassembled WGS sequence"/>
</dbReference>
<sequence length="352" mass="37891">MSTYALLEGLPLTVDSYELEGLQLDVSSGFTRKSTVIHLVGGGHEGLGEDVVYDAEDQEKLQAAGPVQPLAGEWTLGAFCDHVDALDLFPEEPVDGEVSRLYRRWAFHSAALDLALRQAGRPLHEVLGRTLRPLTFVVSLALPEPASIAPIAGLLARYPTLRFKLDGKASWDDELIAALRETGAVDSIDYKGQYRGTVVDTPAAPDWYRRIAEGFPEAWLEDPDLDAPGIADVLAADHGRITWDAPIHSIADIEALPFAPRMVNIKPSRLGGLKRLCAAYDHCAERGIGAYGGGQFELGVGRGQAQYLAALFHPDTPNDLAPGGYNHAVPADGLPSSPLAPRPSATGFRWEG</sequence>
<evidence type="ECO:0000313" key="3">
    <source>
        <dbReference type="Proteomes" id="UP000585272"/>
    </source>
</evidence>
<evidence type="ECO:0000313" key="2">
    <source>
        <dbReference type="EMBL" id="MBB4662577.1"/>
    </source>
</evidence>
<feature type="compositionally biased region" description="Low complexity" evidence="1">
    <location>
        <begin position="334"/>
        <end position="345"/>
    </location>
</feature>
<accession>A0A840ICB8</accession>
<dbReference type="SUPFAM" id="SSF51604">
    <property type="entry name" value="Enolase C-terminal domain-like"/>
    <property type="match status" value="1"/>
</dbReference>
<evidence type="ECO:0000256" key="1">
    <source>
        <dbReference type="SAM" id="MobiDB-lite"/>
    </source>
</evidence>
<dbReference type="RefSeq" id="WP_183341853.1">
    <property type="nucleotide sequence ID" value="NZ_JACHNU010000002.1"/>
</dbReference>
<dbReference type="AlphaFoldDB" id="A0A840ICB8"/>
<dbReference type="InterPro" id="IPR029017">
    <property type="entry name" value="Enolase-like_N"/>
</dbReference>
<proteinExistence type="predicted"/>
<dbReference type="Gene3D" id="3.30.390.10">
    <property type="entry name" value="Enolase-like, N-terminal domain"/>
    <property type="match status" value="1"/>
</dbReference>
<gene>
    <name evidence="2" type="ORF">BDZ31_002163</name>
</gene>
<name>A0A840ICB8_9ACTN</name>
<organism evidence="2 3">
    <name type="scientific">Conexibacter arvalis</name>
    <dbReference type="NCBI Taxonomy" id="912552"/>
    <lineage>
        <taxon>Bacteria</taxon>
        <taxon>Bacillati</taxon>
        <taxon>Actinomycetota</taxon>
        <taxon>Thermoleophilia</taxon>
        <taxon>Solirubrobacterales</taxon>
        <taxon>Conexibacteraceae</taxon>
        <taxon>Conexibacter</taxon>
    </lineage>
</organism>
<reference evidence="2 3" key="1">
    <citation type="submission" date="2020-08" db="EMBL/GenBank/DDBJ databases">
        <title>Genomic Encyclopedia of Archaeal and Bacterial Type Strains, Phase II (KMG-II): from individual species to whole genera.</title>
        <authorList>
            <person name="Goeker M."/>
        </authorList>
    </citation>
    <scope>NUCLEOTIDE SEQUENCE [LARGE SCALE GENOMIC DNA]</scope>
    <source>
        <strain evidence="2 3">DSM 23288</strain>
    </source>
</reference>
<keyword evidence="3" id="KW-1185">Reference proteome</keyword>
<dbReference type="Gene3D" id="3.20.20.120">
    <property type="entry name" value="Enolase-like C-terminal domain"/>
    <property type="match status" value="1"/>
</dbReference>
<dbReference type="InterPro" id="IPR036849">
    <property type="entry name" value="Enolase-like_C_sf"/>
</dbReference>